<keyword evidence="2 5" id="KW-0812">Transmembrane</keyword>
<feature type="transmembrane region" description="Helical" evidence="5">
    <location>
        <begin position="55"/>
        <end position="75"/>
    </location>
</feature>
<sequence>ICWIVENNSHSLYGKCGSAQGTKLAINFRIKDPDFSTTLIKEFGISCSSFFWKEAGLTAFTIGAVFAVPVMSALADEYGRRPITLAAMTASDLLYFRLIAHVLASFSPNYYIFVLLRLIIGAASDVSFFLSEEFFSQVRAWITLVLTIAWVFGMFWVGLLSLVINEWRTMYFACAAPGILYLPESPHFLIQHAKYKEIEEYIKISNRLAMSLYYYGLSLISVDLSEDRFTSFMLSAFVEIPGGLAVLPLMLYAGRRNVCLISMVVQGVAIAIAPFVRVLMSSFEYLQVIYEHSSHITYTVHPIYVSEMAPTSVRSLFYSLINGPQSLGMIVAPYLRHTVCLTQNILHLNRGLCVFLPETKNRPMPSDIKSLTTSGACTFDNRDREELMRSVKAEMLNIASSQERRYREFTEIL</sequence>
<keyword evidence="4 5" id="KW-0472">Membrane</keyword>
<protein>
    <submittedName>
        <fullName evidence="8">MFS domain-containing protein</fullName>
    </submittedName>
</protein>
<gene>
    <name evidence="6" type="ORF">ACOC_LOCUS649</name>
</gene>
<dbReference type="InterPro" id="IPR005828">
    <property type="entry name" value="MFS_sugar_transport-like"/>
</dbReference>
<accession>A0A158PDG4</accession>
<name>A0A158PDG4_ANGCS</name>
<dbReference type="SUPFAM" id="SSF103473">
    <property type="entry name" value="MFS general substrate transporter"/>
    <property type="match status" value="1"/>
</dbReference>
<evidence type="ECO:0000313" key="8">
    <source>
        <dbReference type="WBParaSite" id="ACOC_0000064801-mRNA-1"/>
    </source>
</evidence>
<dbReference type="STRING" id="334426.A0A158PDG4"/>
<evidence type="ECO:0000313" key="7">
    <source>
        <dbReference type="Proteomes" id="UP000267027"/>
    </source>
</evidence>
<comment type="subcellular location">
    <subcellularLocation>
        <location evidence="1">Membrane</location>
        <topology evidence="1">Multi-pass membrane protein</topology>
    </subcellularLocation>
</comment>
<evidence type="ECO:0000256" key="4">
    <source>
        <dbReference type="ARBA" id="ARBA00023136"/>
    </source>
</evidence>
<evidence type="ECO:0000256" key="2">
    <source>
        <dbReference type="ARBA" id="ARBA00022692"/>
    </source>
</evidence>
<proteinExistence type="predicted"/>
<feature type="transmembrane region" description="Helical" evidence="5">
    <location>
        <begin position="201"/>
        <end position="220"/>
    </location>
</feature>
<evidence type="ECO:0000256" key="1">
    <source>
        <dbReference type="ARBA" id="ARBA00004141"/>
    </source>
</evidence>
<dbReference type="GO" id="GO:0022857">
    <property type="term" value="F:transmembrane transporter activity"/>
    <property type="evidence" value="ECO:0007669"/>
    <property type="project" value="InterPro"/>
</dbReference>
<dbReference type="EMBL" id="UYYA01000072">
    <property type="protein sequence ID" value="VDM52234.1"/>
    <property type="molecule type" value="Genomic_DNA"/>
</dbReference>
<organism evidence="8">
    <name type="scientific">Angiostrongylus costaricensis</name>
    <name type="common">Nematode worm</name>
    <dbReference type="NCBI Taxonomy" id="334426"/>
    <lineage>
        <taxon>Eukaryota</taxon>
        <taxon>Metazoa</taxon>
        <taxon>Ecdysozoa</taxon>
        <taxon>Nematoda</taxon>
        <taxon>Chromadorea</taxon>
        <taxon>Rhabditida</taxon>
        <taxon>Rhabditina</taxon>
        <taxon>Rhabditomorpha</taxon>
        <taxon>Strongyloidea</taxon>
        <taxon>Metastrongylidae</taxon>
        <taxon>Angiostrongylus</taxon>
    </lineage>
</organism>
<dbReference type="Proteomes" id="UP000267027">
    <property type="component" value="Unassembled WGS sequence"/>
</dbReference>
<feature type="transmembrane region" description="Helical" evidence="5">
    <location>
        <begin position="232"/>
        <end position="251"/>
    </location>
</feature>
<dbReference type="PANTHER" id="PTHR24064">
    <property type="entry name" value="SOLUTE CARRIER FAMILY 22 MEMBER"/>
    <property type="match status" value="1"/>
</dbReference>
<dbReference type="Pfam" id="PF00083">
    <property type="entry name" value="Sugar_tr"/>
    <property type="match status" value="2"/>
</dbReference>
<feature type="transmembrane region" description="Helical" evidence="5">
    <location>
        <begin position="142"/>
        <end position="164"/>
    </location>
</feature>
<dbReference type="InterPro" id="IPR036259">
    <property type="entry name" value="MFS_trans_sf"/>
</dbReference>
<reference evidence="8" key="1">
    <citation type="submission" date="2016-04" db="UniProtKB">
        <authorList>
            <consortium name="WormBaseParasite"/>
        </authorList>
    </citation>
    <scope>IDENTIFICATION</scope>
</reference>
<reference evidence="6 7" key="2">
    <citation type="submission" date="2018-11" db="EMBL/GenBank/DDBJ databases">
        <authorList>
            <consortium name="Pathogen Informatics"/>
        </authorList>
    </citation>
    <scope>NUCLEOTIDE SEQUENCE [LARGE SCALE GENOMIC DNA]</scope>
    <source>
        <strain evidence="6 7">Costa Rica</strain>
    </source>
</reference>
<dbReference type="GO" id="GO:0016020">
    <property type="term" value="C:membrane"/>
    <property type="evidence" value="ECO:0007669"/>
    <property type="project" value="UniProtKB-SubCell"/>
</dbReference>
<dbReference type="Gene3D" id="1.20.1250.20">
    <property type="entry name" value="MFS general substrate transporter like domains"/>
    <property type="match status" value="2"/>
</dbReference>
<keyword evidence="7" id="KW-1185">Reference proteome</keyword>
<dbReference type="AlphaFoldDB" id="A0A158PDG4"/>
<keyword evidence="3 5" id="KW-1133">Transmembrane helix</keyword>
<feature type="transmembrane region" description="Helical" evidence="5">
    <location>
        <begin position="258"/>
        <end position="280"/>
    </location>
</feature>
<evidence type="ECO:0000256" key="5">
    <source>
        <dbReference type="SAM" id="Phobius"/>
    </source>
</evidence>
<dbReference type="OrthoDB" id="3936150at2759"/>
<evidence type="ECO:0000256" key="3">
    <source>
        <dbReference type="ARBA" id="ARBA00022989"/>
    </source>
</evidence>
<evidence type="ECO:0000313" key="6">
    <source>
        <dbReference type="EMBL" id="VDM52234.1"/>
    </source>
</evidence>
<dbReference type="WBParaSite" id="ACOC_0000064801-mRNA-1">
    <property type="protein sequence ID" value="ACOC_0000064801-mRNA-1"/>
    <property type="gene ID" value="ACOC_0000064801"/>
</dbReference>